<reference evidence="8 9" key="1">
    <citation type="submission" date="2016-10" db="EMBL/GenBank/DDBJ databases">
        <authorList>
            <person name="de Groot N.N."/>
        </authorList>
    </citation>
    <scope>NUCLEOTIDE SEQUENCE [LARGE SCALE GENOMIC DNA]</scope>
    <source>
        <strain evidence="8 9">DSM 12992</strain>
    </source>
</reference>
<gene>
    <name evidence="5" type="primary">mcsB</name>
    <name evidence="8" type="ORF">SAMN05421842_11016</name>
</gene>
<dbReference type="OrthoDB" id="9791353at2"/>
<feature type="binding site" evidence="6">
    <location>
        <begin position="17"/>
        <end position="21"/>
    </location>
    <ligand>
        <name>ATP</name>
        <dbReference type="ChEBI" id="CHEBI:30616"/>
    </ligand>
</feature>
<dbReference type="GO" id="GO:0046314">
    <property type="term" value="P:phosphocreatine biosynthetic process"/>
    <property type="evidence" value="ECO:0007669"/>
    <property type="project" value="InterPro"/>
</dbReference>
<dbReference type="InterPro" id="IPR023660">
    <property type="entry name" value="Arg_Kinase"/>
</dbReference>
<dbReference type="Pfam" id="PF00217">
    <property type="entry name" value="ATP-gua_Ptrans"/>
    <property type="match status" value="1"/>
</dbReference>
<feature type="domain" description="Phosphagen kinase C-terminal" evidence="7">
    <location>
        <begin position="14"/>
        <end position="243"/>
    </location>
</feature>
<evidence type="ECO:0000256" key="1">
    <source>
        <dbReference type="ARBA" id="ARBA00022679"/>
    </source>
</evidence>
<keyword evidence="9" id="KW-1185">Reference proteome</keyword>
<dbReference type="NCBIfam" id="NF002194">
    <property type="entry name" value="PRK01059.1-4"/>
    <property type="match status" value="1"/>
</dbReference>
<evidence type="ECO:0000256" key="3">
    <source>
        <dbReference type="ARBA" id="ARBA00022777"/>
    </source>
</evidence>
<sequence>MKNWIYKQCNNDDIVLSSMISLSRNLKEVPFSNKLTTIEARKNVELIYDIFKNEIIDEEIHLHQLWNEDKEISNSYVDKHLISKELIKNRDKTAFILNKEETISIMINEEDHLRLQCISAGLDLDEVFRSITKLDDKIERNAHYAFDENLGYLTTCPTDIGTGMRASVNMHLPALTFSDEIANFAKGLTQIGMTMRGIYEEGTKSYGNIYKISNQVTLGLTEEEIIGNLKGVVLNVISEEKKFREVLLSKCKYEIEDKIYRAYGTLKSAVLLGAKESIDLLSSVRLGVELSLLDIEKTKLNELLIITRDSSLQNYLGRKLSSKELNYERAKIIKIILKET</sequence>
<dbReference type="EMBL" id="FOMG01000010">
    <property type="protein sequence ID" value="SFC80446.1"/>
    <property type="molecule type" value="Genomic_DNA"/>
</dbReference>
<dbReference type="InterPro" id="IPR000749">
    <property type="entry name" value="ATP-guanido_PTrfase"/>
</dbReference>
<keyword evidence="1 5" id="KW-0808">Transferase</keyword>
<dbReference type="GO" id="GO:1990424">
    <property type="term" value="F:protein arginine kinase activity"/>
    <property type="evidence" value="ECO:0007669"/>
    <property type="project" value="UniProtKB-EC"/>
</dbReference>
<organism evidence="8 9">
    <name type="scientific">Clostridium uliginosum</name>
    <dbReference type="NCBI Taxonomy" id="119641"/>
    <lineage>
        <taxon>Bacteria</taxon>
        <taxon>Bacillati</taxon>
        <taxon>Bacillota</taxon>
        <taxon>Clostridia</taxon>
        <taxon>Eubacteriales</taxon>
        <taxon>Clostridiaceae</taxon>
        <taxon>Clostridium</taxon>
    </lineage>
</organism>
<comment type="caution">
    <text evidence="5">Lacks conserved residue(s) required for the propagation of feature annotation.</text>
</comment>
<comment type="catalytic activity">
    <reaction evidence="5">
        <text>L-arginyl-[protein] + ATP = N(omega)-phospho-L-arginyl-[protein] + ADP + H(+)</text>
        <dbReference type="Rhea" id="RHEA:43384"/>
        <dbReference type="Rhea" id="RHEA-COMP:10532"/>
        <dbReference type="Rhea" id="RHEA-COMP:10533"/>
        <dbReference type="ChEBI" id="CHEBI:15378"/>
        <dbReference type="ChEBI" id="CHEBI:29965"/>
        <dbReference type="ChEBI" id="CHEBI:30616"/>
        <dbReference type="ChEBI" id="CHEBI:83226"/>
        <dbReference type="ChEBI" id="CHEBI:456216"/>
        <dbReference type="EC" id="2.7.14.1"/>
    </reaction>
</comment>
<dbReference type="GO" id="GO:0005524">
    <property type="term" value="F:ATP binding"/>
    <property type="evidence" value="ECO:0007669"/>
    <property type="project" value="UniProtKB-UniRule"/>
</dbReference>
<evidence type="ECO:0000256" key="4">
    <source>
        <dbReference type="ARBA" id="ARBA00022840"/>
    </source>
</evidence>
<evidence type="ECO:0000256" key="5">
    <source>
        <dbReference type="HAMAP-Rule" id="MF_00602"/>
    </source>
</evidence>
<protein>
    <recommendedName>
        <fullName evidence="5">Protein-arginine kinase</fullName>
        <ecNumber evidence="5">2.7.14.1</ecNumber>
    </recommendedName>
</protein>
<dbReference type="HAMAP" id="MF_00602">
    <property type="entry name" value="Prot_Arg_kinase"/>
    <property type="match status" value="1"/>
</dbReference>
<dbReference type="CDD" id="cd07930">
    <property type="entry name" value="bacterial_phosphagen_kinase"/>
    <property type="match status" value="1"/>
</dbReference>
<dbReference type="InterPro" id="IPR014746">
    <property type="entry name" value="Gln_synth/guanido_kin_cat_dom"/>
</dbReference>
<keyword evidence="2 5" id="KW-0547">Nucleotide-binding</keyword>
<evidence type="ECO:0000313" key="9">
    <source>
        <dbReference type="Proteomes" id="UP000199263"/>
    </source>
</evidence>
<dbReference type="PANTHER" id="PTHR11547">
    <property type="entry name" value="ARGININE OR CREATINE KINASE"/>
    <property type="match status" value="1"/>
</dbReference>
<comment type="similarity">
    <text evidence="5 6">Belongs to the ATP:guanido phosphotransferase family.</text>
</comment>
<evidence type="ECO:0000259" key="7">
    <source>
        <dbReference type="PROSITE" id="PS51510"/>
    </source>
</evidence>
<evidence type="ECO:0000256" key="2">
    <source>
        <dbReference type="ARBA" id="ARBA00022741"/>
    </source>
</evidence>
<feature type="binding site" evidence="5 6">
    <location>
        <position position="80"/>
    </location>
    <ligand>
        <name>ATP</name>
        <dbReference type="ChEBI" id="CHEBI:30616"/>
    </ligand>
</feature>
<dbReference type="SUPFAM" id="SSF55931">
    <property type="entry name" value="Glutamine synthetase/guanido kinase"/>
    <property type="match status" value="1"/>
</dbReference>
<accession>A0A1I1M5X7</accession>
<dbReference type="PANTHER" id="PTHR11547:SF38">
    <property type="entry name" value="ARGININE KINASE 1-RELATED"/>
    <property type="match status" value="1"/>
</dbReference>
<feature type="binding site" evidence="5 6">
    <location>
        <position position="114"/>
    </location>
    <ligand>
        <name>ATP</name>
        <dbReference type="ChEBI" id="CHEBI:30616"/>
    </ligand>
</feature>
<feature type="binding site" evidence="6">
    <location>
        <begin position="165"/>
        <end position="169"/>
    </location>
    <ligand>
        <name>ATP</name>
        <dbReference type="ChEBI" id="CHEBI:30616"/>
    </ligand>
</feature>
<evidence type="ECO:0000256" key="6">
    <source>
        <dbReference type="PROSITE-ProRule" id="PRU00843"/>
    </source>
</evidence>
<dbReference type="STRING" id="119641.SAMN05421842_11016"/>
<dbReference type="Proteomes" id="UP000199263">
    <property type="component" value="Unassembled WGS sequence"/>
</dbReference>
<keyword evidence="3 5" id="KW-0418">Kinase</keyword>
<comment type="function">
    <text evidence="5">Catalyzes the specific phosphorylation of arginine residues in proteins.</text>
</comment>
<keyword evidence="4 5" id="KW-0067">ATP-binding</keyword>
<dbReference type="PROSITE" id="PS51510">
    <property type="entry name" value="PHOSPHAGEN_KINASE_C"/>
    <property type="match status" value="1"/>
</dbReference>
<evidence type="ECO:0000313" key="8">
    <source>
        <dbReference type="EMBL" id="SFC80446.1"/>
    </source>
</evidence>
<dbReference type="RefSeq" id="WP_090090741.1">
    <property type="nucleotide sequence ID" value="NZ_FOMG01000010.1"/>
</dbReference>
<dbReference type="GO" id="GO:0005615">
    <property type="term" value="C:extracellular space"/>
    <property type="evidence" value="ECO:0007669"/>
    <property type="project" value="TreeGrafter"/>
</dbReference>
<proteinExistence type="inferred from homology"/>
<dbReference type="EC" id="2.7.14.1" evidence="5"/>
<name>A0A1I1M5X7_9CLOT</name>
<dbReference type="InterPro" id="IPR022414">
    <property type="entry name" value="ATP-guanido_PTrfase_cat"/>
</dbReference>
<dbReference type="Gene3D" id="3.30.590.10">
    <property type="entry name" value="Glutamine synthetase/guanido kinase, catalytic domain"/>
    <property type="match status" value="1"/>
</dbReference>
<dbReference type="GO" id="GO:0004111">
    <property type="term" value="F:creatine kinase activity"/>
    <property type="evidence" value="ECO:0007669"/>
    <property type="project" value="InterPro"/>
</dbReference>
<dbReference type="AlphaFoldDB" id="A0A1I1M5X7"/>
<feature type="binding site" evidence="6">
    <location>
        <begin position="196"/>
        <end position="201"/>
    </location>
    <ligand>
        <name>ATP</name>
        <dbReference type="ChEBI" id="CHEBI:30616"/>
    </ligand>
</feature>